<keyword evidence="4" id="KW-1185">Reference proteome</keyword>
<sequence>MRKTRQNVIIGVFAALALTVTACGSGEEAAEDTGAAGAATADETTEPAASDGMDSSGMSEAAGVTTPEDTFGPACGDLPQGDEPGSLESMGPQPVADAASTNPVLTRLVSAVGAVPGLGDTLNGAEGLTVFAPADSAFDALGEGAFDDLAADSDALGEVLGYHVVGERLDADGVAEAGTLPTLQGGELTVEGEGESMTVDGAAIACGNIPTANATVFVIDTVLTPGS</sequence>
<reference evidence="3 4" key="1">
    <citation type="submission" date="2017-07" db="EMBL/GenBank/DDBJ databases">
        <title>Complete genome sequence of Actinoalloteichus hoggarensis DSM 45943, type strain of Actinoalloteichus hoggarensis.</title>
        <authorList>
            <person name="Ruckert C."/>
            <person name="Nouioui I."/>
            <person name="Willmese J."/>
            <person name="van Wezel G."/>
            <person name="Klenk H.-P."/>
            <person name="Kalinowski J."/>
            <person name="Zotchev S.B."/>
        </authorList>
    </citation>
    <scope>NUCLEOTIDE SEQUENCE [LARGE SCALE GENOMIC DNA]</scope>
    <source>
        <strain evidence="3 4">DSM 45943</strain>
    </source>
</reference>
<dbReference type="SMART" id="SM00554">
    <property type="entry name" value="FAS1"/>
    <property type="match status" value="1"/>
</dbReference>
<dbReference type="GO" id="GO:0007155">
    <property type="term" value="P:cell adhesion"/>
    <property type="evidence" value="ECO:0007669"/>
    <property type="project" value="TreeGrafter"/>
</dbReference>
<dbReference type="Pfam" id="PF02469">
    <property type="entry name" value="Fasciclin"/>
    <property type="match status" value="1"/>
</dbReference>
<dbReference type="GO" id="GO:0031012">
    <property type="term" value="C:extracellular matrix"/>
    <property type="evidence" value="ECO:0007669"/>
    <property type="project" value="TreeGrafter"/>
</dbReference>
<name>A0A221VX42_9PSEU</name>
<dbReference type="GO" id="GO:0030198">
    <property type="term" value="P:extracellular matrix organization"/>
    <property type="evidence" value="ECO:0007669"/>
    <property type="project" value="TreeGrafter"/>
</dbReference>
<proteinExistence type="predicted"/>
<feature type="region of interest" description="Disordered" evidence="1">
    <location>
        <begin position="31"/>
        <end position="99"/>
    </location>
</feature>
<dbReference type="SUPFAM" id="SSF82153">
    <property type="entry name" value="FAS1 domain"/>
    <property type="match status" value="1"/>
</dbReference>
<feature type="compositionally biased region" description="Low complexity" evidence="1">
    <location>
        <begin position="31"/>
        <end position="51"/>
    </location>
</feature>
<dbReference type="PROSITE" id="PS51257">
    <property type="entry name" value="PROKAR_LIPOPROTEIN"/>
    <property type="match status" value="1"/>
</dbReference>
<evidence type="ECO:0000313" key="3">
    <source>
        <dbReference type="EMBL" id="ASO18116.1"/>
    </source>
</evidence>
<dbReference type="Proteomes" id="UP000204221">
    <property type="component" value="Chromosome"/>
</dbReference>
<dbReference type="RefSeq" id="WP_245856518.1">
    <property type="nucleotide sequence ID" value="NZ_CP022521.1"/>
</dbReference>
<dbReference type="PANTHER" id="PTHR10900">
    <property type="entry name" value="PERIOSTIN-RELATED"/>
    <property type="match status" value="1"/>
</dbReference>
<dbReference type="Gene3D" id="2.30.180.10">
    <property type="entry name" value="FAS1 domain"/>
    <property type="match status" value="1"/>
</dbReference>
<dbReference type="PROSITE" id="PS50213">
    <property type="entry name" value="FAS1"/>
    <property type="match status" value="1"/>
</dbReference>
<evidence type="ECO:0000256" key="1">
    <source>
        <dbReference type="SAM" id="MobiDB-lite"/>
    </source>
</evidence>
<feature type="signal peptide" evidence="2">
    <location>
        <begin position="1"/>
        <end position="22"/>
    </location>
</feature>
<dbReference type="InterPro" id="IPR050904">
    <property type="entry name" value="Adhesion/Biosynth-related"/>
</dbReference>
<dbReference type="GO" id="GO:0005615">
    <property type="term" value="C:extracellular space"/>
    <property type="evidence" value="ECO:0007669"/>
    <property type="project" value="TreeGrafter"/>
</dbReference>
<dbReference type="InterPro" id="IPR036378">
    <property type="entry name" value="FAS1_dom_sf"/>
</dbReference>
<keyword evidence="2" id="KW-0732">Signal</keyword>
<accession>A0A221VX42</accession>
<dbReference type="EMBL" id="CP022521">
    <property type="protein sequence ID" value="ASO18116.1"/>
    <property type="molecule type" value="Genomic_DNA"/>
</dbReference>
<gene>
    <name evidence="3" type="ORF">AHOG_02260</name>
</gene>
<dbReference type="GO" id="GO:0050839">
    <property type="term" value="F:cell adhesion molecule binding"/>
    <property type="evidence" value="ECO:0007669"/>
    <property type="project" value="TreeGrafter"/>
</dbReference>
<dbReference type="KEGG" id="ahg:AHOG_02260"/>
<evidence type="ECO:0000256" key="2">
    <source>
        <dbReference type="SAM" id="SignalP"/>
    </source>
</evidence>
<evidence type="ECO:0000313" key="4">
    <source>
        <dbReference type="Proteomes" id="UP000204221"/>
    </source>
</evidence>
<keyword evidence="3" id="KW-0449">Lipoprotein</keyword>
<feature type="chain" id="PRO_5044200726" evidence="2">
    <location>
        <begin position="23"/>
        <end position="227"/>
    </location>
</feature>
<dbReference type="InterPro" id="IPR000782">
    <property type="entry name" value="FAS1_domain"/>
</dbReference>
<protein>
    <submittedName>
        <fullName evidence="3">Cell surface lipoprotein MPB83</fullName>
    </submittedName>
</protein>
<dbReference type="AlphaFoldDB" id="A0A221VX42"/>
<dbReference type="PANTHER" id="PTHR10900:SF77">
    <property type="entry name" value="FI19380P1"/>
    <property type="match status" value="1"/>
</dbReference>
<organism evidence="3 4">
    <name type="scientific">Actinoalloteichus hoggarensis</name>
    <dbReference type="NCBI Taxonomy" id="1470176"/>
    <lineage>
        <taxon>Bacteria</taxon>
        <taxon>Bacillati</taxon>
        <taxon>Actinomycetota</taxon>
        <taxon>Actinomycetes</taxon>
        <taxon>Pseudonocardiales</taxon>
        <taxon>Pseudonocardiaceae</taxon>
        <taxon>Actinoalloteichus</taxon>
    </lineage>
</organism>